<accession>A0ABP8IL11</accession>
<dbReference type="EMBL" id="BAABGZ010000063">
    <property type="protein sequence ID" value="GAA4361993.1"/>
    <property type="molecule type" value="Genomic_DNA"/>
</dbReference>
<dbReference type="PANTHER" id="PTHR43265">
    <property type="entry name" value="ESTERASE ESTD"/>
    <property type="match status" value="1"/>
</dbReference>
<dbReference type="GO" id="GO:0016787">
    <property type="term" value="F:hydrolase activity"/>
    <property type="evidence" value="ECO:0007669"/>
    <property type="project" value="UniProtKB-KW"/>
</dbReference>
<evidence type="ECO:0000313" key="3">
    <source>
        <dbReference type="EMBL" id="GAA4361993.1"/>
    </source>
</evidence>
<feature type="domain" description="Xaa-Pro dipeptidyl-peptidase-like" evidence="2">
    <location>
        <begin position="172"/>
        <end position="413"/>
    </location>
</feature>
<dbReference type="Proteomes" id="UP001501153">
    <property type="component" value="Unassembled WGS sequence"/>
</dbReference>
<feature type="compositionally biased region" description="Polar residues" evidence="1">
    <location>
        <begin position="523"/>
        <end position="533"/>
    </location>
</feature>
<comment type="caution">
    <text evidence="3">The sequence shown here is derived from an EMBL/GenBank/DDBJ whole genome shotgun (WGS) entry which is preliminary data.</text>
</comment>
<dbReference type="InterPro" id="IPR029058">
    <property type="entry name" value="AB_hydrolase_fold"/>
</dbReference>
<dbReference type="InterPro" id="IPR000383">
    <property type="entry name" value="Xaa-Pro-like_dom"/>
</dbReference>
<dbReference type="InterPro" id="IPR053145">
    <property type="entry name" value="AB_hydrolase_Est10"/>
</dbReference>
<dbReference type="Gene3D" id="3.40.50.1820">
    <property type="entry name" value="alpha/beta hydrolase"/>
    <property type="match status" value="1"/>
</dbReference>
<reference evidence="4" key="1">
    <citation type="journal article" date="2019" name="Int. J. Syst. Evol. Microbiol.">
        <title>The Global Catalogue of Microorganisms (GCM) 10K type strain sequencing project: providing services to taxonomists for standard genome sequencing and annotation.</title>
        <authorList>
            <consortium name="The Broad Institute Genomics Platform"/>
            <consortium name="The Broad Institute Genome Sequencing Center for Infectious Disease"/>
            <person name="Wu L."/>
            <person name="Ma J."/>
        </authorList>
    </citation>
    <scope>NUCLEOTIDE SEQUENCE [LARGE SCALE GENOMIC DNA]</scope>
    <source>
        <strain evidence="4">JCM 17923</strain>
    </source>
</reference>
<protein>
    <submittedName>
        <fullName evidence="3">Alpha/beta hydrolase</fullName>
    </submittedName>
</protein>
<proteinExistence type="predicted"/>
<name>A0ABP8IL11_9BACT</name>
<evidence type="ECO:0000256" key="1">
    <source>
        <dbReference type="SAM" id="MobiDB-lite"/>
    </source>
</evidence>
<feature type="region of interest" description="Disordered" evidence="1">
    <location>
        <begin position="484"/>
        <end position="533"/>
    </location>
</feature>
<sequence>MKTSFRTYPAIFLHFMDKFLLRLCFLLGIVLPGAHCHASDPTPPRLSGQWEGPLTVPGGALKMIITIVPLSNGTYYAALDVPQQRISRMPVEVTVKDDDISFRVEQAGSSFTGKVLDEGATLSGKWQQPGLTAPLVLQRSTTPAATQAATKMRLTPPYREIEASFMNPTGRVRLSGTLTVPPGEGPFTAVVLLSDLGPQDREAELQDYHLFGILADYLTRRGIAVLRFDDRGVGRSTGSYATATTNTFVTDAQAALAFLRSQPRISKHHVGLIGHGEGANVALLAAAQPKNPDFVVSLAGYGLPGYDVLRRQEGEIMRLIGSDRAQVKAVQGLYERTVAIIRETPDNEAARTKVAALLRSANAGLDPAMARARATQLTSPWSRFFFDFNPQDKLAQVQCPVLLLNGTADLQVTASRNLPPLQKGLKRTPFGVDVHKLSGVNHWFQPDPADWPLVNGKQKAAFSPEGLEIMRKWLVAHGRPAAPALPVTVQRPEPPKPKPARPAGPRPKAKAPVRSRTAANPKVTGSTAGVRSR</sequence>
<evidence type="ECO:0000313" key="4">
    <source>
        <dbReference type="Proteomes" id="UP001501153"/>
    </source>
</evidence>
<organism evidence="3 4">
    <name type="scientific">Hymenobacter saemangeumensis</name>
    <dbReference type="NCBI Taxonomy" id="1084522"/>
    <lineage>
        <taxon>Bacteria</taxon>
        <taxon>Pseudomonadati</taxon>
        <taxon>Bacteroidota</taxon>
        <taxon>Cytophagia</taxon>
        <taxon>Cytophagales</taxon>
        <taxon>Hymenobacteraceae</taxon>
        <taxon>Hymenobacter</taxon>
    </lineage>
</organism>
<dbReference type="PANTHER" id="PTHR43265:SF1">
    <property type="entry name" value="ESTERASE ESTD"/>
    <property type="match status" value="1"/>
</dbReference>
<dbReference type="SUPFAM" id="SSF53474">
    <property type="entry name" value="alpha/beta-Hydrolases"/>
    <property type="match status" value="1"/>
</dbReference>
<keyword evidence="4" id="KW-1185">Reference proteome</keyword>
<dbReference type="Pfam" id="PF02129">
    <property type="entry name" value="Peptidase_S15"/>
    <property type="match status" value="1"/>
</dbReference>
<keyword evidence="3" id="KW-0378">Hydrolase</keyword>
<evidence type="ECO:0000259" key="2">
    <source>
        <dbReference type="Pfam" id="PF02129"/>
    </source>
</evidence>
<gene>
    <name evidence="3" type="ORF">GCM10023185_29470</name>
</gene>